<dbReference type="Pfam" id="PF09383">
    <property type="entry name" value="NIL"/>
    <property type="match status" value="1"/>
</dbReference>
<gene>
    <name evidence="12" type="primary">metN1</name>
    <name evidence="12" type="ORF">SUTMEG_00020</name>
</gene>
<evidence type="ECO:0000256" key="9">
    <source>
        <dbReference type="ARBA" id="ARBA00022970"/>
    </source>
</evidence>
<name>A0A2Z6I6P3_9BURK</name>
<dbReference type="InterPro" id="IPR050086">
    <property type="entry name" value="MetN_ABC_transporter-like"/>
</dbReference>
<keyword evidence="5" id="KW-1003">Cell membrane</keyword>
<dbReference type="InterPro" id="IPR018449">
    <property type="entry name" value="NIL_domain"/>
</dbReference>
<dbReference type="AlphaFoldDB" id="A0A2Z6I6P3"/>
<dbReference type="PROSITE" id="PS50893">
    <property type="entry name" value="ABC_TRANSPORTER_2"/>
    <property type="match status" value="1"/>
</dbReference>
<dbReference type="SMART" id="SM00930">
    <property type="entry name" value="NIL"/>
    <property type="match status" value="1"/>
</dbReference>
<keyword evidence="4" id="KW-0813">Transport</keyword>
<evidence type="ECO:0000256" key="2">
    <source>
        <dbReference type="ARBA" id="ARBA00005417"/>
    </source>
</evidence>
<dbReference type="PROSITE" id="PS00211">
    <property type="entry name" value="ABC_TRANSPORTER_1"/>
    <property type="match status" value="1"/>
</dbReference>
<dbReference type="PANTHER" id="PTHR43166">
    <property type="entry name" value="AMINO ACID IMPORT ATP-BINDING PROTEIN"/>
    <property type="match status" value="1"/>
</dbReference>
<dbReference type="OrthoDB" id="9802264at2"/>
<evidence type="ECO:0000256" key="7">
    <source>
        <dbReference type="ARBA" id="ARBA00022840"/>
    </source>
</evidence>
<dbReference type="SUPFAM" id="SSF52540">
    <property type="entry name" value="P-loop containing nucleoside triphosphate hydrolases"/>
    <property type="match status" value="1"/>
</dbReference>
<sequence>MIKLQNITQTYRTPEGEVFDALKDVSIDIKAGEIFGIIGRSGAGKSTLVRCINLLNRPTSGTVEVDGRVLNDLSDAELREVRRSIGMIFQHFNLLSSRTVYDNVALPLELVGTPKNVIREKVEPLLELVGLTEHAHKFPSQLSGGQKQRVGIARALTNDPKVLLSDEATSALDPETTTATLALLKRINQRLGLTIVMITHEMNVVKQICDRVVVMNRGEIVESGNVVDVFCRPRHETTKALIGNVMARDLPDSIIDRLKTARALKGDPEAVHLLRLSFLGGDVTRPVISEVSRRFGIDFNILRGTVDDIQGSTLGTLTLMVEAPRDVFRQAVDFIRESGVIVEEISDVQ</sequence>
<evidence type="ECO:0000256" key="10">
    <source>
        <dbReference type="ARBA" id="ARBA00023136"/>
    </source>
</evidence>
<evidence type="ECO:0000256" key="1">
    <source>
        <dbReference type="ARBA" id="ARBA00002579"/>
    </source>
</evidence>
<evidence type="ECO:0000313" key="13">
    <source>
        <dbReference type="Proteomes" id="UP000271003"/>
    </source>
</evidence>
<feature type="domain" description="ABC transporter" evidence="11">
    <location>
        <begin position="2"/>
        <end position="242"/>
    </location>
</feature>
<dbReference type="GO" id="GO:0005886">
    <property type="term" value="C:plasma membrane"/>
    <property type="evidence" value="ECO:0007669"/>
    <property type="project" value="UniProtKB-ARBA"/>
</dbReference>
<dbReference type="EMBL" id="AP018786">
    <property type="protein sequence ID" value="BBF22111.1"/>
    <property type="molecule type" value="Genomic_DNA"/>
</dbReference>
<keyword evidence="8" id="KW-1278">Translocase</keyword>
<accession>A0A2Z6I6P3</accession>
<protein>
    <recommendedName>
        <fullName evidence="3">Cell division ATP-binding protein FtsE</fullName>
    </recommendedName>
</protein>
<dbReference type="GO" id="GO:0005524">
    <property type="term" value="F:ATP binding"/>
    <property type="evidence" value="ECO:0007669"/>
    <property type="project" value="UniProtKB-KW"/>
</dbReference>
<dbReference type="GO" id="GO:0006865">
    <property type="term" value="P:amino acid transport"/>
    <property type="evidence" value="ECO:0007669"/>
    <property type="project" value="UniProtKB-KW"/>
</dbReference>
<dbReference type="Gene3D" id="3.40.50.300">
    <property type="entry name" value="P-loop containing nucleotide triphosphate hydrolases"/>
    <property type="match status" value="1"/>
</dbReference>
<dbReference type="Pfam" id="PF00005">
    <property type="entry name" value="ABC_tran"/>
    <property type="match status" value="1"/>
</dbReference>
<dbReference type="RefSeq" id="WP_120175783.1">
    <property type="nucleotide sequence ID" value="NZ_AP018786.1"/>
</dbReference>
<evidence type="ECO:0000256" key="8">
    <source>
        <dbReference type="ARBA" id="ARBA00022967"/>
    </source>
</evidence>
<comment type="similarity">
    <text evidence="2">Belongs to the ABC transporter superfamily.</text>
</comment>
<dbReference type="Proteomes" id="UP000271003">
    <property type="component" value="Chromosome"/>
</dbReference>
<dbReference type="InterPro" id="IPR045865">
    <property type="entry name" value="ACT-like_dom_sf"/>
</dbReference>
<keyword evidence="9" id="KW-0029">Amino-acid transport</keyword>
<evidence type="ECO:0000256" key="5">
    <source>
        <dbReference type="ARBA" id="ARBA00022475"/>
    </source>
</evidence>
<dbReference type="InterPro" id="IPR027417">
    <property type="entry name" value="P-loop_NTPase"/>
</dbReference>
<evidence type="ECO:0000259" key="11">
    <source>
        <dbReference type="PROSITE" id="PS50893"/>
    </source>
</evidence>
<evidence type="ECO:0000256" key="3">
    <source>
        <dbReference type="ARBA" id="ARBA00020019"/>
    </source>
</evidence>
<dbReference type="GO" id="GO:0016887">
    <property type="term" value="F:ATP hydrolysis activity"/>
    <property type="evidence" value="ECO:0007669"/>
    <property type="project" value="InterPro"/>
</dbReference>
<keyword evidence="10" id="KW-0472">Membrane</keyword>
<dbReference type="InterPro" id="IPR003593">
    <property type="entry name" value="AAA+_ATPase"/>
</dbReference>
<dbReference type="InterPro" id="IPR017871">
    <property type="entry name" value="ABC_transporter-like_CS"/>
</dbReference>
<dbReference type="InterPro" id="IPR041701">
    <property type="entry name" value="MetN_ABC"/>
</dbReference>
<dbReference type="PANTHER" id="PTHR43166:SF30">
    <property type="entry name" value="METHIONINE IMPORT ATP-BINDING PROTEIN METN"/>
    <property type="match status" value="1"/>
</dbReference>
<evidence type="ECO:0000256" key="6">
    <source>
        <dbReference type="ARBA" id="ARBA00022741"/>
    </source>
</evidence>
<comment type="function">
    <text evidence="1">Part of the ABC transporter FtsEX involved in cellular division. Important for assembly or stability of the septal ring.</text>
</comment>
<dbReference type="FunFam" id="3.40.50.300:FF:000056">
    <property type="entry name" value="Cell division ATP-binding protein FtsE"/>
    <property type="match status" value="1"/>
</dbReference>
<dbReference type="SUPFAM" id="SSF55021">
    <property type="entry name" value="ACT-like"/>
    <property type="match status" value="1"/>
</dbReference>
<dbReference type="KEGG" id="sutt:SUTMEG_00020"/>
<organism evidence="12 13">
    <name type="scientific">Sutterella megalosphaeroides</name>
    <dbReference type="NCBI Taxonomy" id="2494234"/>
    <lineage>
        <taxon>Bacteria</taxon>
        <taxon>Pseudomonadati</taxon>
        <taxon>Pseudomonadota</taxon>
        <taxon>Betaproteobacteria</taxon>
        <taxon>Burkholderiales</taxon>
        <taxon>Sutterellaceae</taxon>
        <taxon>Sutterella</taxon>
    </lineage>
</organism>
<proteinExistence type="inferred from homology"/>
<dbReference type="InterPro" id="IPR003439">
    <property type="entry name" value="ABC_transporter-like_ATP-bd"/>
</dbReference>
<evidence type="ECO:0000313" key="12">
    <source>
        <dbReference type="EMBL" id="BBF22111.1"/>
    </source>
</evidence>
<evidence type="ECO:0000256" key="4">
    <source>
        <dbReference type="ARBA" id="ARBA00022448"/>
    </source>
</evidence>
<dbReference type="CDD" id="cd03258">
    <property type="entry name" value="ABC_MetN_methionine_transporter"/>
    <property type="match status" value="1"/>
</dbReference>
<dbReference type="Gene3D" id="3.30.70.260">
    <property type="match status" value="1"/>
</dbReference>
<keyword evidence="7 12" id="KW-0067">ATP-binding</keyword>
<dbReference type="SMART" id="SM00382">
    <property type="entry name" value="AAA"/>
    <property type="match status" value="1"/>
</dbReference>
<keyword evidence="13" id="KW-1185">Reference proteome</keyword>
<keyword evidence="6" id="KW-0547">Nucleotide-binding</keyword>
<reference evidence="12 13" key="1">
    <citation type="journal article" date="2018" name="Int. J. Syst. Evol. Microbiol.">
        <title>Mesosutterella multiformis gen. nov., sp. nov., a member of the family Sutterellaceae and Sutterella megalosphaeroides sp. nov., isolated from human faeces.</title>
        <authorList>
            <person name="Sakamoto M."/>
            <person name="Ikeyama N."/>
            <person name="Kunihiro T."/>
            <person name="Iino T."/>
            <person name="Yuki M."/>
            <person name="Ohkuma M."/>
        </authorList>
    </citation>
    <scope>NUCLEOTIDE SEQUENCE [LARGE SCALE GENOMIC DNA]</scope>
    <source>
        <strain evidence="12 13">6FBBBH3</strain>
    </source>
</reference>